<evidence type="ECO:0000313" key="6">
    <source>
        <dbReference type="Proteomes" id="UP000198733"/>
    </source>
</evidence>
<evidence type="ECO:0000256" key="3">
    <source>
        <dbReference type="SAM" id="MobiDB-lite"/>
    </source>
</evidence>
<feature type="domain" description="DnaB/C C-terminal" evidence="4">
    <location>
        <begin position="179"/>
        <end position="247"/>
    </location>
</feature>
<dbReference type="Proteomes" id="UP000198733">
    <property type="component" value="Unassembled WGS sequence"/>
</dbReference>
<feature type="coiled-coil region" evidence="2">
    <location>
        <begin position="273"/>
        <end position="314"/>
    </location>
</feature>
<comment type="similarity">
    <text evidence="1">Belongs to the DnaB/DnaD family.</text>
</comment>
<name>A0A1H9GB09_9BACI</name>
<evidence type="ECO:0000259" key="4">
    <source>
        <dbReference type="Pfam" id="PF07261"/>
    </source>
</evidence>
<organism evidence="5 6">
    <name type="scientific">Virgibacillus subterraneus</name>
    <dbReference type="NCBI Taxonomy" id="621109"/>
    <lineage>
        <taxon>Bacteria</taxon>
        <taxon>Bacillati</taxon>
        <taxon>Bacillota</taxon>
        <taxon>Bacilli</taxon>
        <taxon>Bacillales</taxon>
        <taxon>Bacillaceae</taxon>
        <taxon>Virgibacillus</taxon>
    </lineage>
</organism>
<dbReference type="RefSeq" id="WP_175476781.1">
    <property type="nucleotide sequence ID" value="NZ_FOEH01000003.1"/>
</dbReference>
<evidence type="ECO:0000313" key="5">
    <source>
        <dbReference type="EMBL" id="SEQ47297.1"/>
    </source>
</evidence>
<dbReference type="PANTHER" id="PTHR37293">
    <property type="entry name" value="PHAGE REPLICATION PROTEIN-RELATED"/>
    <property type="match status" value="1"/>
</dbReference>
<dbReference type="EMBL" id="FOEH01000003">
    <property type="protein sequence ID" value="SEQ47297.1"/>
    <property type="molecule type" value="Genomic_DNA"/>
</dbReference>
<dbReference type="InterPro" id="IPR053162">
    <property type="entry name" value="DnaD"/>
</dbReference>
<evidence type="ECO:0000256" key="2">
    <source>
        <dbReference type="SAM" id="Coils"/>
    </source>
</evidence>
<comment type="caution">
    <text evidence="5">The sequence shown here is derived from an EMBL/GenBank/DDBJ whole genome shotgun (WGS) entry which is preliminary data.</text>
</comment>
<dbReference type="NCBIfam" id="TIGR01446">
    <property type="entry name" value="DnaD_dom"/>
    <property type="match status" value="1"/>
</dbReference>
<dbReference type="SUPFAM" id="SSF158499">
    <property type="entry name" value="DnaD domain-like"/>
    <property type="match status" value="1"/>
</dbReference>
<dbReference type="Gene3D" id="1.10.10.630">
    <property type="entry name" value="DnaD domain-like"/>
    <property type="match status" value="1"/>
</dbReference>
<evidence type="ECO:0000256" key="1">
    <source>
        <dbReference type="ARBA" id="ARBA00093462"/>
    </source>
</evidence>
<accession>A0A1H9GB09</accession>
<reference evidence="5 6" key="1">
    <citation type="submission" date="2016-10" db="EMBL/GenBank/DDBJ databases">
        <authorList>
            <person name="Varghese N."/>
            <person name="Submissions S."/>
        </authorList>
    </citation>
    <scope>NUCLEOTIDE SEQUENCE [LARGE SCALE GENOMIC DNA]</scope>
    <source>
        <strain evidence="5 6">CGMCC 1.7734</strain>
    </source>
</reference>
<gene>
    <name evidence="5" type="ORF">SAMN05216232_2538</name>
</gene>
<protein>
    <submittedName>
        <fullName evidence="5">DnaD and phage-associated domain-containing protein</fullName>
    </submittedName>
</protein>
<feature type="compositionally biased region" description="Basic and acidic residues" evidence="3">
    <location>
        <begin position="142"/>
        <end position="156"/>
    </location>
</feature>
<dbReference type="PANTHER" id="PTHR37293:SF9">
    <property type="entry name" value="PHI ETA ORF 22-LIKE PROTEIN"/>
    <property type="match status" value="1"/>
</dbReference>
<keyword evidence="2" id="KW-0175">Coiled coil</keyword>
<feature type="region of interest" description="Disordered" evidence="3">
    <location>
        <begin position="141"/>
        <end position="169"/>
    </location>
</feature>
<sequence>MNLHKEKDGTMNYIKEINAFYDHIERNPLSASAVTLWHALIHINNKAMWAESFTVAAPVLRLKSGLTDSSFKRARTELKEKGYINYQSRGKNQAPVYQMVSLTLGMDIGMNMSVDLESDPGVDGYLSHHTDQDANQPMNQVVDHHTDHGKDPLIKQKKDKKKRNNTKRNDTAATTDVFVFYQENFGVINPFVSDALQNWLNDMGEDLVLDAMKRALVRGKGNWCYVQGILQAWVKKGITSVEAAKAEQVEFRRNQQRQQRSYVAGTEEVVPGWFKEQKRKEKLKREQEKLERKSRNTAAEREEVERLLAAYRERGGTRVG</sequence>
<dbReference type="InterPro" id="IPR034829">
    <property type="entry name" value="DnaD-like_sf"/>
</dbReference>
<keyword evidence="6" id="KW-1185">Reference proteome</keyword>
<proteinExistence type="inferred from homology"/>
<feature type="compositionally biased region" description="Basic residues" evidence="3">
    <location>
        <begin position="157"/>
        <end position="166"/>
    </location>
</feature>
<dbReference type="InterPro" id="IPR006343">
    <property type="entry name" value="DnaB/C_C"/>
</dbReference>
<dbReference type="Pfam" id="PF07261">
    <property type="entry name" value="DnaB_2"/>
    <property type="match status" value="1"/>
</dbReference>